<dbReference type="OrthoDB" id="14725at2157"/>
<name>A0A5B9DCL8_9ARCH</name>
<dbReference type="GO" id="GO:0008173">
    <property type="term" value="F:RNA methyltransferase activity"/>
    <property type="evidence" value="ECO:0007669"/>
    <property type="project" value="InterPro"/>
</dbReference>
<dbReference type="PANTHER" id="PTHR22807">
    <property type="entry name" value="NOP2 YEAST -RELATED NOL1/NOP2/FMU SUN DOMAIN-CONTAINING"/>
    <property type="match status" value="1"/>
</dbReference>
<dbReference type="GeneID" id="41330318"/>
<dbReference type="Gene3D" id="3.40.50.150">
    <property type="entry name" value="Vaccinia Virus protein VP39"/>
    <property type="match status" value="1"/>
</dbReference>
<dbReference type="InterPro" id="IPR001678">
    <property type="entry name" value="MeTrfase_RsmB-F_NOP2_dom"/>
</dbReference>
<keyword evidence="3 7" id="KW-0808">Transferase</keyword>
<gene>
    <name evidence="7" type="ORF">DSAG12_02330</name>
</gene>
<sequence length="449" mass="52786">MNASKKLESESSQGIPILLEIIQKYLDHQILLPTYKNDTYTKHYLMEIIRYKNKIQFILNKTLRSMKIDKTQRIIHENLLFYAVYAFFWEKKSWDKIKNESFPLSLKKDQIHLFKQFYERLSNFKWEYALKGKTKIEKLSIQDAIPTFFIQKLLPVMNLNEIQSNSEKMDVQARIGNFTIRLQSEDELIDFENKFRHLNFIKDEDIPKTIHIPLKHKAKIIASKFYQENKFIIQDKSSIASVYLMNPQENEKICDLCAAPGMKTRLIAQISKNRANIVAVDFNLTRLKQIRPMMQKIPSENYHLIHGDGIHPPIREIDGVQFDKILLDAPCTGSGTFSTHPELKWRQNLKFLNQNVFLQEKLIERAYYILKPGGILLYSTCSFYPEEGELHINKILDKFEIEKLPSWISPCYKINNSSLLGAGRFFPTIHNTNGFFIAKLKKKSNNYIY</sequence>
<dbReference type="AlphaFoldDB" id="A0A5B9DCL8"/>
<dbReference type="PROSITE" id="PS51686">
    <property type="entry name" value="SAM_MT_RSMB_NOP"/>
    <property type="match status" value="1"/>
</dbReference>
<evidence type="ECO:0000313" key="8">
    <source>
        <dbReference type="Proteomes" id="UP000321408"/>
    </source>
</evidence>
<keyword evidence="2 7" id="KW-0489">Methyltransferase</keyword>
<dbReference type="Pfam" id="PF01189">
    <property type="entry name" value="Methyltr_RsmB-F"/>
    <property type="match status" value="1"/>
</dbReference>
<dbReference type="PANTHER" id="PTHR22807:SF30">
    <property type="entry name" value="28S RRNA (CYTOSINE(4447)-C(5))-METHYLTRANSFERASE-RELATED"/>
    <property type="match status" value="1"/>
</dbReference>
<evidence type="ECO:0000256" key="2">
    <source>
        <dbReference type="ARBA" id="ARBA00022603"/>
    </source>
</evidence>
<reference evidence="7 8" key="1">
    <citation type="journal article" date="2020" name="Nature">
        <title>Isolation of an archaeon at the prokaryote-eukaryote interface.</title>
        <authorList>
            <person name="Imachi H."/>
            <person name="Nobu M.K."/>
            <person name="Nakahara N."/>
            <person name="Morono Y."/>
            <person name="Ogawara M."/>
            <person name="Takaki Y."/>
            <person name="Takano Y."/>
            <person name="Uematsu K."/>
            <person name="Ikuta T."/>
            <person name="Ito M."/>
            <person name="Matsui Y."/>
            <person name="Miyazaki M."/>
            <person name="Murata K."/>
            <person name="Saito Y."/>
            <person name="Sakai S."/>
            <person name="Song C."/>
            <person name="Tasumi E."/>
            <person name="Yamanaka Y."/>
            <person name="Yamaguchi T."/>
            <person name="Kamagata Y."/>
            <person name="Tamaki H."/>
            <person name="Takai K."/>
        </authorList>
    </citation>
    <scope>NUCLEOTIDE SEQUENCE [LARGE SCALE GENOMIC DNA]</scope>
    <source>
        <strain evidence="7 8">MK-D1</strain>
    </source>
</reference>
<evidence type="ECO:0000256" key="4">
    <source>
        <dbReference type="ARBA" id="ARBA00022691"/>
    </source>
</evidence>
<evidence type="ECO:0000256" key="5">
    <source>
        <dbReference type="ARBA" id="ARBA00022884"/>
    </source>
</evidence>
<keyword evidence="5" id="KW-0694">RNA-binding</keyword>
<keyword evidence="4" id="KW-0949">S-adenosyl-L-methionine</keyword>
<evidence type="ECO:0000313" key="7">
    <source>
        <dbReference type="EMBL" id="QEE16500.1"/>
    </source>
</evidence>
<dbReference type="InterPro" id="IPR029063">
    <property type="entry name" value="SAM-dependent_MTases_sf"/>
</dbReference>
<evidence type="ECO:0000259" key="6">
    <source>
        <dbReference type="PROSITE" id="PS51686"/>
    </source>
</evidence>
<dbReference type="PROSITE" id="PS01153">
    <property type="entry name" value="NOL1_NOP2_SUN"/>
    <property type="match status" value="1"/>
</dbReference>
<feature type="domain" description="SAM-dependent MTase RsmB/NOP-type" evidence="6">
    <location>
        <begin position="161"/>
        <end position="443"/>
    </location>
</feature>
<evidence type="ECO:0000256" key="1">
    <source>
        <dbReference type="ARBA" id="ARBA00007494"/>
    </source>
</evidence>
<dbReference type="KEGG" id="psyt:DSAG12_02330"/>
<dbReference type="PRINTS" id="PR02008">
    <property type="entry name" value="RCMTFAMILY"/>
</dbReference>
<dbReference type="Proteomes" id="UP000321408">
    <property type="component" value="Chromosome"/>
</dbReference>
<keyword evidence="8" id="KW-1185">Reference proteome</keyword>
<dbReference type="RefSeq" id="WP_147663375.1">
    <property type="nucleotide sequence ID" value="NZ_CP042905.2"/>
</dbReference>
<dbReference type="InterPro" id="IPR049560">
    <property type="entry name" value="MeTrfase_RsmB-F_NOP2_cat"/>
</dbReference>
<protein>
    <submittedName>
        <fullName evidence="7">RsmB/NOP family class I SAM-dependent RNA methyltransferase</fullName>
        <ecNumber evidence="7">2.1.1.-</ecNumber>
    </submittedName>
</protein>
<dbReference type="EMBL" id="CP042905">
    <property type="protein sequence ID" value="QEE16500.1"/>
    <property type="molecule type" value="Genomic_DNA"/>
</dbReference>
<proteinExistence type="inferred from homology"/>
<dbReference type="GO" id="GO:0001510">
    <property type="term" value="P:RNA methylation"/>
    <property type="evidence" value="ECO:0007669"/>
    <property type="project" value="InterPro"/>
</dbReference>
<dbReference type="EC" id="2.1.1.-" evidence="7"/>
<dbReference type="InterPro" id="IPR023267">
    <property type="entry name" value="RCMT"/>
</dbReference>
<reference evidence="7 8" key="2">
    <citation type="journal article" date="2024" name="Int. J. Syst. Evol. Microbiol.">
        <title>Promethearchaeum syntrophicum gen. nov., sp. nov., an anaerobic, obligately syntrophic archaeon, the first isolate of the lineage 'Asgard' archaea, and proposal of the new archaeal phylum Promethearchaeota phyl. nov. and kingdom Promethearchaeati regn. nov.</title>
        <authorList>
            <person name="Imachi H."/>
            <person name="Nobu M.K."/>
            <person name="Kato S."/>
            <person name="Takaki Y."/>
            <person name="Miyazaki M."/>
            <person name="Miyata M."/>
            <person name="Ogawara M."/>
            <person name="Saito Y."/>
            <person name="Sakai S."/>
            <person name="Tahara Y.O."/>
            <person name="Takano Y."/>
            <person name="Tasumi E."/>
            <person name="Uematsu K."/>
            <person name="Yoshimura T."/>
            <person name="Itoh T."/>
            <person name="Ohkuma M."/>
            <person name="Takai K."/>
        </authorList>
    </citation>
    <scope>NUCLEOTIDE SEQUENCE [LARGE SCALE GENOMIC DNA]</scope>
    <source>
        <strain evidence="7 8">MK-D1</strain>
    </source>
</reference>
<dbReference type="GO" id="GO:0003723">
    <property type="term" value="F:RNA binding"/>
    <property type="evidence" value="ECO:0007669"/>
    <property type="project" value="UniProtKB-KW"/>
</dbReference>
<comment type="similarity">
    <text evidence="1">Belongs to the class I-like SAM-binding methyltransferase superfamily. RsmB/NOP family.</text>
</comment>
<dbReference type="CDD" id="cd02440">
    <property type="entry name" value="AdoMet_MTases"/>
    <property type="match status" value="1"/>
</dbReference>
<organism evidence="7 8">
    <name type="scientific">Promethearchaeum syntrophicum</name>
    <dbReference type="NCBI Taxonomy" id="2594042"/>
    <lineage>
        <taxon>Archaea</taxon>
        <taxon>Promethearchaeati</taxon>
        <taxon>Promethearchaeota</taxon>
        <taxon>Promethearchaeia</taxon>
        <taxon>Promethearchaeales</taxon>
        <taxon>Promethearchaeaceae</taxon>
        <taxon>Promethearchaeum</taxon>
    </lineage>
</organism>
<dbReference type="InterPro" id="IPR018314">
    <property type="entry name" value="RsmB/NOL1/NOP2-like_CS"/>
</dbReference>
<evidence type="ECO:0000256" key="3">
    <source>
        <dbReference type="ARBA" id="ARBA00022679"/>
    </source>
</evidence>
<dbReference type="SUPFAM" id="SSF53335">
    <property type="entry name" value="S-adenosyl-L-methionine-dependent methyltransferases"/>
    <property type="match status" value="1"/>
</dbReference>
<accession>A0A5B9DCL8</accession>